<accession>A0A9P9JUJ3</accession>
<dbReference type="InterPro" id="IPR025110">
    <property type="entry name" value="AMP-bd_C"/>
</dbReference>
<dbReference type="Gene3D" id="3.30.300.30">
    <property type="match status" value="1"/>
</dbReference>
<keyword evidence="4" id="KW-1185">Reference proteome</keyword>
<protein>
    <submittedName>
        <fullName evidence="3">4-coumarate-CoA ligase</fullName>
    </submittedName>
</protein>
<feature type="domain" description="AMP-binding enzyme C-terminal" evidence="2">
    <location>
        <begin position="493"/>
        <end position="571"/>
    </location>
</feature>
<dbReference type="AlphaFoldDB" id="A0A9P9JUJ3"/>
<dbReference type="Pfam" id="PF00501">
    <property type="entry name" value="AMP-binding"/>
    <property type="match status" value="1"/>
</dbReference>
<dbReference type="PANTHER" id="PTHR24096">
    <property type="entry name" value="LONG-CHAIN-FATTY-ACID--COA LIGASE"/>
    <property type="match status" value="1"/>
</dbReference>
<evidence type="ECO:0000259" key="2">
    <source>
        <dbReference type="Pfam" id="PF13193"/>
    </source>
</evidence>
<dbReference type="Pfam" id="PF13193">
    <property type="entry name" value="AMP-binding_C"/>
    <property type="match status" value="1"/>
</dbReference>
<gene>
    <name evidence="3" type="ORF">B0J15DRAFT_517620</name>
</gene>
<dbReference type="SUPFAM" id="SSF56801">
    <property type="entry name" value="Acetyl-CoA synthetase-like"/>
    <property type="match status" value="1"/>
</dbReference>
<dbReference type="OrthoDB" id="6509636at2759"/>
<sequence length="599" mass="66146">MSTSSVCCPRLGGGILKLAPVSLNLTAGPMTRILPNSAASMFMLAIMPRASAYPTDLTVWEWAFEDARYSPLLNYPRNKLGDYTNAATGERLDFSQVKEHATHLCTALVETCGLKETDTVSLFSHNVIWYPVAIFAVLRAGGQINGASPSYTVDEMTAALKTARTKYIMTVPSSIPVALSSAKKAGIPQKNIFLLEGEVDGYMTVKNLLEIGKSFGEQRQTPHWRTPSNDICGYLNFSSGTTGLPKAVMLSHRNVIAQCLQLKAVAGPWEKRYLASLPLFHISGLVRFLHWPIASNEECVMLPQFTMKDFLDAVVKYEITDLTLVPSIAIRLVRDPLVDQYDLTCVRRIACGAVPLGQEILELLEKKMPWTGFRQSYGMTESCCCLSTHPPDLYSYQYANSGGMLLGSSVVKILDVDTGRELGPNETGEILAKGPQIAMGYLDNPKETAQAFGADGFLRTGDIGSIHDQGFIHIVDRIKEMIKVKGQQVAPAELEHLLLGHPHVDDCAVLGVPDNYSSERPKAFIVLKPDIEPSDDIGWELIGYVKQRRVRYKWVREVEFVTLIPKSPSGKILRMSLRSQERGNDNGHIVKDDPSRAKL</sequence>
<evidence type="ECO:0000313" key="4">
    <source>
        <dbReference type="Proteomes" id="UP000736672"/>
    </source>
</evidence>
<dbReference type="CDD" id="cd05911">
    <property type="entry name" value="Firefly_Luc_like"/>
    <property type="match status" value="1"/>
</dbReference>
<reference evidence="3" key="1">
    <citation type="journal article" date="2021" name="Nat. Commun.">
        <title>Genetic determinants of endophytism in the Arabidopsis root mycobiome.</title>
        <authorList>
            <person name="Mesny F."/>
            <person name="Miyauchi S."/>
            <person name="Thiergart T."/>
            <person name="Pickel B."/>
            <person name="Atanasova L."/>
            <person name="Karlsson M."/>
            <person name="Huettel B."/>
            <person name="Barry K.W."/>
            <person name="Haridas S."/>
            <person name="Chen C."/>
            <person name="Bauer D."/>
            <person name="Andreopoulos W."/>
            <person name="Pangilinan J."/>
            <person name="LaButti K."/>
            <person name="Riley R."/>
            <person name="Lipzen A."/>
            <person name="Clum A."/>
            <person name="Drula E."/>
            <person name="Henrissat B."/>
            <person name="Kohler A."/>
            <person name="Grigoriev I.V."/>
            <person name="Martin F.M."/>
            <person name="Hacquard S."/>
        </authorList>
    </citation>
    <scope>NUCLEOTIDE SEQUENCE</scope>
    <source>
        <strain evidence="3">FSSC 5 MPI-SDFR-AT-0091</strain>
    </source>
</reference>
<evidence type="ECO:0000313" key="3">
    <source>
        <dbReference type="EMBL" id="KAH7232740.1"/>
    </source>
</evidence>
<proteinExistence type="predicted"/>
<dbReference type="InterPro" id="IPR042099">
    <property type="entry name" value="ANL_N_sf"/>
</dbReference>
<organism evidence="3 4">
    <name type="scientific">Fusarium solani</name>
    <name type="common">Filamentous fungus</name>
    <dbReference type="NCBI Taxonomy" id="169388"/>
    <lineage>
        <taxon>Eukaryota</taxon>
        <taxon>Fungi</taxon>
        <taxon>Dikarya</taxon>
        <taxon>Ascomycota</taxon>
        <taxon>Pezizomycotina</taxon>
        <taxon>Sordariomycetes</taxon>
        <taxon>Hypocreomycetidae</taxon>
        <taxon>Hypocreales</taxon>
        <taxon>Nectriaceae</taxon>
        <taxon>Fusarium</taxon>
        <taxon>Fusarium solani species complex</taxon>
    </lineage>
</organism>
<name>A0A9P9JUJ3_FUSSL</name>
<dbReference type="PANTHER" id="PTHR24096:SF422">
    <property type="entry name" value="BCDNA.GH02901"/>
    <property type="match status" value="1"/>
</dbReference>
<comment type="caution">
    <text evidence="3">The sequence shown here is derived from an EMBL/GenBank/DDBJ whole genome shotgun (WGS) entry which is preliminary data.</text>
</comment>
<dbReference type="InterPro" id="IPR020845">
    <property type="entry name" value="AMP-binding_CS"/>
</dbReference>
<dbReference type="Gene3D" id="3.40.50.12780">
    <property type="entry name" value="N-terminal domain of ligase-like"/>
    <property type="match status" value="1"/>
</dbReference>
<dbReference type="InterPro" id="IPR045851">
    <property type="entry name" value="AMP-bd_C_sf"/>
</dbReference>
<feature type="domain" description="AMP-dependent synthetase/ligase" evidence="1">
    <location>
        <begin position="88"/>
        <end position="442"/>
    </location>
</feature>
<evidence type="ECO:0000259" key="1">
    <source>
        <dbReference type="Pfam" id="PF00501"/>
    </source>
</evidence>
<dbReference type="PROSITE" id="PS00455">
    <property type="entry name" value="AMP_BINDING"/>
    <property type="match status" value="1"/>
</dbReference>
<keyword evidence="3" id="KW-0436">Ligase</keyword>
<dbReference type="InterPro" id="IPR000873">
    <property type="entry name" value="AMP-dep_synth/lig_dom"/>
</dbReference>
<dbReference type="GO" id="GO:0016405">
    <property type="term" value="F:CoA-ligase activity"/>
    <property type="evidence" value="ECO:0007669"/>
    <property type="project" value="TreeGrafter"/>
</dbReference>
<dbReference type="EMBL" id="JAGTJS010000028">
    <property type="protein sequence ID" value="KAH7232740.1"/>
    <property type="molecule type" value="Genomic_DNA"/>
</dbReference>
<dbReference type="Proteomes" id="UP000736672">
    <property type="component" value="Unassembled WGS sequence"/>
</dbReference>